<dbReference type="AlphaFoldDB" id="A0A8S1K8M0"/>
<gene>
    <name evidence="5" type="ORF">PPRIM_AZ9-3.1.T0180166</name>
</gene>
<dbReference type="SMART" id="SM00448">
    <property type="entry name" value="REC"/>
    <property type="match status" value="1"/>
</dbReference>
<sequence length="712" mass="81648">MMLISSINFQNNKILNLEFLMDLINQKINICIFIFFIYQFLNNQHEYRALDPQSQRKSKQLTLDQVLVLQTPINNSIYELSHGIDINFGQKELLDHINEGVMMAKFLSLDDKICNLQFKFQNAAAQTMFCKENDELPQFLDQLQCEIPIESNQSQQHYASTSPHHQDKSDYQKKLFVSQSNFGFSLQEKKSFSPNSKIAFFQQQQSSDSVVQVNQSNISQCKTVYQHLIQYAKTNKNCTENEAQCEPLKLCCTYEDNGKQKSIEFICLLSLGKQIIIITRDIIYLNQLKELLQVNQQKSNMLNYVSHEFRTPLNCIINVLQSVLDKVQVNQDQLLHIALESSQHLLNLANDLLDLAQIKNNVFNLTNEQFNVSQLAQMCLNSFQIQAAAQNVKISLAANSDQLFIKSDKNRIKQILINLIGNALKFTYDGKIEIVLRQYDQFIDIGVRDTGIGISQENISKLFKAFGRVDNDKSKSMNQQGVGLGLLISNKIAKQLSADNQGIKVQSTEMKYENHGSYFYFTVKMESHRQHKLLSYKPPQKQINLSSPFIPSEGTQKKKSFTYTSIEQRLSPERIKETKCFHILLVDDNVFNLAVLGMMINEYFQNEIYLQLSIEKANNGTQAVGLAFYKCNENCQGFSLIFMDMEMPGLNGVDASKIILAKNIQQKIIILTGNNLSQQEIKELKSIGIFDYIIKPIQKSKLQSILEQFITE</sequence>
<feature type="modified residue" description="4-aspartylphosphate" evidence="2">
    <location>
        <position position="644"/>
    </location>
</feature>
<dbReference type="InterPro" id="IPR050956">
    <property type="entry name" value="2C_system_His_kinase"/>
</dbReference>
<dbReference type="Pfam" id="PF00072">
    <property type="entry name" value="Response_reg"/>
    <property type="match status" value="1"/>
</dbReference>
<dbReference type="SMART" id="SM00387">
    <property type="entry name" value="HATPase_c"/>
    <property type="match status" value="1"/>
</dbReference>
<keyword evidence="6" id="KW-1185">Reference proteome</keyword>
<feature type="domain" description="Response regulatory" evidence="4">
    <location>
        <begin position="582"/>
        <end position="710"/>
    </location>
</feature>
<dbReference type="SMART" id="SM00388">
    <property type="entry name" value="HisKA"/>
    <property type="match status" value="1"/>
</dbReference>
<evidence type="ECO:0000259" key="3">
    <source>
        <dbReference type="PROSITE" id="PS50109"/>
    </source>
</evidence>
<evidence type="ECO:0000259" key="4">
    <source>
        <dbReference type="PROSITE" id="PS50110"/>
    </source>
</evidence>
<dbReference type="Pfam" id="PF02518">
    <property type="entry name" value="HATPase_c"/>
    <property type="match status" value="1"/>
</dbReference>
<accession>A0A8S1K8M0</accession>
<dbReference type="GO" id="GO:0000155">
    <property type="term" value="F:phosphorelay sensor kinase activity"/>
    <property type="evidence" value="ECO:0007669"/>
    <property type="project" value="InterPro"/>
</dbReference>
<dbReference type="PROSITE" id="PS50109">
    <property type="entry name" value="HIS_KIN"/>
    <property type="match status" value="1"/>
</dbReference>
<evidence type="ECO:0000313" key="6">
    <source>
        <dbReference type="Proteomes" id="UP000688137"/>
    </source>
</evidence>
<dbReference type="InterPro" id="IPR003594">
    <property type="entry name" value="HATPase_dom"/>
</dbReference>
<dbReference type="CDD" id="cd17546">
    <property type="entry name" value="REC_hyHK_CKI1_RcsC-like"/>
    <property type="match status" value="1"/>
</dbReference>
<dbReference type="OMA" id="GMMINEY"/>
<dbReference type="CDD" id="cd00082">
    <property type="entry name" value="HisKA"/>
    <property type="match status" value="1"/>
</dbReference>
<evidence type="ECO:0000313" key="5">
    <source>
        <dbReference type="EMBL" id="CAD8051548.1"/>
    </source>
</evidence>
<dbReference type="PANTHER" id="PTHR43719">
    <property type="entry name" value="TWO-COMPONENT HISTIDINE KINASE"/>
    <property type="match status" value="1"/>
</dbReference>
<dbReference type="PANTHER" id="PTHR43719:SF28">
    <property type="entry name" value="PEROXIDE STRESS-ACTIVATED HISTIDINE KINASE MAK1-RELATED"/>
    <property type="match status" value="1"/>
</dbReference>
<comment type="caution">
    <text evidence="5">The sequence shown here is derived from an EMBL/GenBank/DDBJ whole genome shotgun (WGS) entry which is preliminary data.</text>
</comment>
<protein>
    <submittedName>
        <fullName evidence="5">Uncharacterized protein</fullName>
    </submittedName>
</protein>
<organism evidence="5 6">
    <name type="scientific">Paramecium primaurelia</name>
    <dbReference type="NCBI Taxonomy" id="5886"/>
    <lineage>
        <taxon>Eukaryota</taxon>
        <taxon>Sar</taxon>
        <taxon>Alveolata</taxon>
        <taxon>Ciliophora</taxon>
        <taxon>Intramacronucleata</taxon>
        <taxon>Oligohymenophorea</taxon>
        <taxon>Peniculida</taxon>
        <taxon>Parameciidae</taxon>
        <taxon>Paramecium</taxon>
    </lineage>
</organism>
<dbReference type="Proteomes" id="UP000688137">
    <property type="component" value="Unassembled WGS sequence"/>
</dbReference>
<reference evidence="5" key="1">
    <citation type="submission" date="2021-01" db="EMBL/GenBank/DDBJ databases">
        <authorList>
            <consortium name="Genoscope - CEA"/>
            <person name="William W."/>
        </authorList>
    </citation>
    <scope>NUCLEOTIDE SEQUENCE</scope>
</reference>
<dbReference type="Pfam" id="PF00512">
    <property type="entry name" value="HisKA"/>
    <property type="match status" value="1"/>
</dbReference>
<dbReference type="InterPro" id="IPR001789">
    <property type="entry name" value="Sig_transdc_resp-reg_receiver"/>
</dbReference>
<dbReference type="InterPro" id="IPR005467">
    <property type="entry name" value="His_kinase_dom"/>
</dbReference>
<dbReference type="PROSITE" id="PS50110">
    <property type="entry name" value="RESPONSE_REGULATORY"/>
    <property type="match status" value="1"/>
</dbReference>
<evidence type="ECO:0000256" key="2">
    <source>
        <dbReference type="PROSITE-ProRule" id="PRU00169"/>
    </source>
</evidence>
<dbReference type="EMBL" id="CAJJDM010000014">
    <property type="protein sequence ID" value="CAD8051548.1"/>
    <property type="molecule type" value="Genomic_DNA"/>
</dbReference>
<proteinExistence type="predicted"/>
<dbReference type="InterPro" id="IPR003661">
    <property type="entry name" value="HisK_dim/P_dom"/>
</dbReference>
<feature type="domain" description="Histidine kinase" evidence="3">
    <location>
        <begin position="304"/>
        <end position="527"/>
    </location>
</feature>
<evidence type="ECO:0000256" key="1">
    <source>
        <dbReference type="ARBA" id="ARBA00022553"/>
    </source>
</evidence>
<keyword evidence="1 2" id="KW-0597">Phosphoprotein</keyword>
<name>A0A8S1K8M0_PARPR</name>